<dbReference type="EMBL" id="BMWZ01000007">
    <property type="protein sequence ID" value="GGZ89464.1"/>
    <property type="molecule type" value="Genomic_DNA"/>
</dbReference>
<protein>
    <submittedName>
        <fullName evidence="1">Uncharacterized protein</fullName>
    </submittedName>
</protein>
<name>A0A918R8U5_9FLAO</name>
<reference evidence="1" key="2">
    <citation type="submission" date="2020-09" db="EMBL/GenBank/DDBJ databases">
        <authorList>
            <person name="Sun Q."/>
            <person name="Kim S."/>
        </authorList>
    </citation>
    <scope>NUCLEOTIDE SEQUENCE</scope>
    <source>
        <strain evidence="1">KCTC 12710</strain>
    </source>
</reference>
<reference evidence="1" key="1">
    <citation type="journal article" date="2014" name="Int. J. Syst. Evol. Microbiol.">
        <title>Complete genome sequence of Corynebacterium casei LMG S-19264T (=DSM 44701T), isolated from a smear-ripened cheese.</title>
        <authorList>
            <consortium name="US DOE Joint Genome Institute (JGI-PGF)"/>
            <person name="Walter F."/>
            <person name="Albersmeier A."/>
            <person name="Kalinowski J."/>
            <person name="Ruckert C."/>
        </authorList>
    </citation>
    <scope>NUCLEOTIDE SEQUENCE</scope>
    <source>
        <strain evidence="1">KCTC 12710</strain>
    </source>
</reference>
<evidence type="ECO:0000313" key="1">
    <source>
        <dbReference type="EMBL" id="GGZ89464.1"/>
    </source>
</evidence>
<gene>
    <name evidence="1" type="ORF">GCM10007028_29680</name>
</gene>
<keyword evidence="2" id="KW-1185">Reference proteome</keyword>
<organism evidence="1 2">
    <name type="scientific">Algibacter mikhailovii</name>
    <dbReference type="NCBI Taxonomy" id="425498"/>
    <lineage>
        <taxon>Bacteria</taxon>
        <taxon>Pseudomonadati</taxon>
        <taxon>Bacteroidota</taxon>
        <taxon>Flavobacteriia</taxon>
        <taxon>Flavobacteriales</taxon>
        <taxon>Flavobacteriaceae</taxon>
        <taxon>Algibacter</taxon>
    </lineage>
</organism>
<accession>A0A918R8U5</accession>
<dbReference type="Proteomes" id="UP000636004">
    <property type="component" value="Unassembled WGS sequence"/>
</dbReference>
<dbReference type="RefSeq" id="WP_189362093.1">
    <property type="nucleotide sequence ID" value="NZ_BMWZ01000007.1"/>
</dbReference>
<proteinExistence type="predicted"/>
<sequence length="119" mass="13778">MRKLAVLLAFTFITIAAFGQKRSDLQGPKYKNYKSWQHKTKVEPAFSSNSKKGLTGPEYKNYKSWKNSKEEIEYQQVVSVNKRANLTGPKYKNFKPWQNKQALIKEEGTLVATQNDMDQ</sequence>
<comment type="caution">
    <text evidence="1">The sequence shown here is derived from an EMBL/GenBank/DDBJ whole genome shotgun (WGS) entry which is preliminary data.</text>
</comment>
<evidence type="ECO:0000313" key="2">
    <source>
        <dbReference type="Proteomes" id="UP000636004"/>
    </source>
</evidence>
<dbReference type="AlphaFoldDB" id="A0A918R8U5"/>